<sequence>MSKEKKIKVSAKYITKTFDLGKSKSEKIRAILNPMSKGPKKFWALKGINFKVYEGDVVGIVGVNGSGKSTLLNILSGLLLPASGELTINGEATMLTVGAGLRAQLTGRENIRLKSLMMGKTNKEIDDQMDEVIEFSDLGEFIDQPVKDYSSGMKSKLGFSIAVHQDPDILIIDEALSVGDQTFAQKALGKMNEFKNKGKTIFFVSHSLSQVRDFTDKAMWIQYGELKAFGSTSEIAEEYQNWNKWFNSLNKSEKTMYQEQQKQKQILFSEEQLIKEVKSDENLDDSEKQHLSKHIAVGDTMALSMWALFAISLLGTVFFIYQYAMWG</sequence>
<dbReference type="GO" id="GO:0005524">
    <property type="term" value="F:ATP binding"/>
    <property type="evidence" value="ECO:0007669"/>
    <property type="project" value="UniProtKB-KW"/>
</dbReference>
<keyword evidence="8" id="KW-1185">Reference proteome</keyword>
<accession>A0ABV3S415</accession>
<comment type="similarity">
    <text evidence="1">Belongs to the ABC transporter superfamily.</text>
</comment>
<proteinExistence type="inferred from homology"/>
<organism evidence="7 8">
    <name type="scientific">Leuconostoc aquikimchii</name>
    <dbReference type="NCBI Taxonomy" id="3236804"/>
    <lineage>
        <taxon>Bacteria</taxon>
        <taxon>Bacillati</taxon>
        <taxon>Bacillota</taxon>
        <taxon>Bacilli</taxon>
        <taxon>Lactobacillales</taxon>
        <taxon>Lactobacillaceae</taxon>
        <taxon>Leuconostoc</taxon>
    </lineage>
</organism>
<evidence type="ECO:0000256" key="4">
    <source>
        <dbReference type="ARBA" id="ARBA00022840"/>
    </source>
</evidence>
<keyword evidence="5" id="KW-0472">Membrane</keyword>
<protein>
    <submittedName>
        <fullName evidence="7">ABC transporter ATP-binding protein</fullName>
    </submittedName>
</protein>
<feature type="domain" description="ABC transporter" evidence="6">
    <location>
        <begin position="15"/>
        <end position="248"/>
    </location>
</feature>
<name>A0ABV3S415_9LACO</name>
<evidence type="ECO:0000256" key="3">
    <source>
        <dbReference type="ARBA" id="ARBA00022741"/>
    </source>
</evidence>
<dbReference type="Pfam" id="PF00005">
    <property type="entry name" value="ABC_tran"/>
    <property type="match status" value="1"/>
</dbReference>
<evidence type="ECO:0000313" key="8">
    <source>
        <dbReference type="Proteomes" id="UP001556617"/>
    </source>
</evidence>
<dbReference type="Gene3D" id="3.40.50.300">
    <property type="entry name" value="P-loop containing nucleotide triphosphate hydrolases"/>
    <property type="match status" value="1"/>
</dbReference>
<dbReference type="PANTHER" id="PTHR46743:SF2">
    <property type="entry name" value="TEICHOIC ACIDS EXPORT ATP-BINDING PROTEIN TAGH"/>
    <property type="match status" value="1"/>
</dbReference>
<evidence type="ECO:0000256" key="2">
    <source>
        <dbReference type="ARBA" id="ARBA00022448"/>
    </source>
</evidence>
<dbReference type="InterPro" id="IPR003593">
    <property type="entry name" value="AAA+_ATPase"/>
</dbReference>
<dbReference type="Proteomes" id="UP001556617">
    <property type="component" value="Unassembled WGS sequence"/>
</dbReference>
<dbReference type="RefSeq" id="WP_367974779.1">
    <property type="nucleotide sequence ID" value="NZ_JBFPEQ010000001.1"/>
</dbReference>
<evidence type="ECO:0000256" key="1">
    <source>
        <dbReference type="ARBA" id="ARBA00005417"/>
    </source>
</evidence>
<dbReference type="SMART" id="SM00382">
    <property type="entry name" value="AAA"/>
    <property type="match status" value="1"/>
</dbReference>
<dbReference type="PANTHER" id="PTHR46743">
    <property type="entry name" value="TEICHOIC ACIDS EXPORT ATP-BINDING PROTEIN TAGH"/>
    <property type="match status" value="1"/>
</dbReference>
<keyword evidence="2" id="KW-0813">Transport</keyword>
<dbReference type="InterPro" id="IPR027417">
    <property type="entry name" value="P-loop_NTPase"/>
</dbReference>
<evidence type="ECO:0000313" key="7">
    <source>
        <dbReference type="EMBL" id="MEX0381185.1"/>
    </source>
</evidence>
<reference evidence="7 8" key="1">
    <citation type="submission" date="2024-07" db="EMBL/GenBank/DDBJ databases">
        <authorList>
            <person name="Yun M."/>
        </authorList>
    </citation>
    <scope>NUCLEOTIDE SEQUENCE [LARGE SCALE GENOMIC DNA]</scope>
    <source>
        <strain evidence="7 8">MS01</strain>
    </source>
</reference>
<keyword evidence="3" id="KW-0547">Nucleotide-binding</keyword>
<dbReference type="InterPro" id="IPR015860">
    <property type="entry name" value="ABC_transpr_TagH-like"/>
</dbReference>
<feature type="transmembrane region" description="Helical" evidence="5">
    <location>
        <begin position="303"/>
        <end position="324"/>
    </location>
</feature>
<dbReference type="InterPro" id="IPR003439">
    <property type="entry name" value="ABC_transporter-like_ATP-bd"/>
</dbReference>
<dbReference type="PROSITE" id="PS50893">
    <property type="entry name" value="ABC_TRANSPORTER_2"/>
    <property type="match status" value="1"/>
</dbReference>
<evidence type="ECO:0000259" key="6">
    <source>
        <dbReference type="PROSITE" id="PS50893"/>
    </source>
</evidence>
<dbReference type="PROSITE" id="PS00211">
    <property type="entry name" value="ABC_TRANSPORTER_1"/>
    <property type="match status" value="1"/>
</dbReference>
<comment type="caution">
    <text evidence="7">The sequence shown here is derived from an EMBL/GenBank/DDBJ whole genome shotgun (WGS) entry which is preliminary data.</text>
</comment>
<keyword evidence="5" id="KW-0812">Transmembrane</keyword>
<dbReference type="InterPro" id="IPR050683">
    <property type="entry name" value="Bact_Polysacc_Export_ATP-bd"/>
</dbReference>
<keyword evidence="5" id="KW-1133">Transmembrane helix</keyword>
<dbReference type="SUPFAM" id="SSF52540">
    <property type="entry name" value="P-loop containing nucleoside triphosphate hydrolases"/>
    <property type="match status" value="1"/>
</dbReference>
<gene>
    <name evidence="7" type="ORF">AB3K24_07445</name>
</gene>
<dbReference type="InterPro" id="IPR017871">
    <property type="entry name" value="ABC_transporter-like_CS"/>
</dbReference>
<evidence type="ECO:0000256" key="5">
    <source>
        <dbReference type="SAM" id="Phobius"/>
    </source>
</evidence>
<keyword evidence="4 7" id="KW-0067">ATP-binding</keyword>
<dbReference type="CDD" id="cd03220">
    <property type="entry name" value="ABC_KpsT_Wzt"/>
    <property type="match status" value="1"/>
</dbReference>
<dbReference type="EMBL" id="JBFPER010000001">
    <property type="protein sequence ID" value="MEX0381185.1"/>
    <property type="molecule type" value="Genomic_DNA"/>
</dbReference>